<protein>
    <submittedName>
        <fullName evidence="2">Uncharacterized protein</fullName>
    </submittedName>
</protein>
<keyword evidence="3" id="KW-1185">Reference proteome</keyword>
<dbReference type="EMBL" id="ML119695">
    <property type="protein sequence ID" value="RPA79713.1"/>
    <property type="molecule type" value="Genomic_DNA"/>
</dbReference>
<gene>
    <name evidence="2" type="ORF">BJ508DRAFT_137681</name>
</gene>
<name>A0A3N4I0U2_ASCIM</name>
<organism evidence="2 3">
    <name type="scientific">Ascobolus immersus RN42</name>
    <dbReference type="NCBI Taxonomy" id="1160509"/>
    <lineage>
        <taxon>Eukaryota</taxon>
        <taxon>Fungi</taxon>
        <taxon>Dikarya</taxon>
        <taxon>Ascomycota</taxon>
        <taxon>Pezizomycotina</taxon>
        <taxon>Pezizomycetes</taxon>
        <taxon>Pezizales</taxon>
        <taxon>Ascobolaceae</taxon>
        <taxon>Ascobolus</taxon>
    </lineage>
</organism>
<accession>A0A3N4I0U2</accession>
<reference evidence="2 3" key="1">
    <citation type="journal article" date="2018" name="Nat. Ecol. Evol.">
        <title>Pezizomycetes genomes reveal the molecular basis of ectomycorrhizal truffle lifestyle.</title>
        <authorList>
            <person name="Murat C."/>
            <person name="Payen T."/>
            <person name="Noel B."/>
            <person name="Kuo A."/>
            <person name="Morin E."/>
            <person name="Chen J."/>
            <person name="Kohler A."/>
            <person name="Krizsan K."/>
            <person name="Balestrini R."/>
            <person name="Da Silva C."/>
            <person name="Montanini B."/>
            <person name="Hainaut M."/>
            <person name="Levati E."/>
            <person name="Barry K.W."/>
            <person name="Belfiori B."/>
            <person name="Cichocki N."/>
            <person name="Clum A."/>
            <person name="Dockter R.B."/>
            <person name="Fauchery L."/>
            <person name="Guy J."/>
            <person name="Iotti M."/>
            <person name="Le Tacon F."/>
            <person name="Lindquist E.A."/>
            <person name="Lipzen A."/>
            <person name="Malagnac F."/>
            <person name="Mello A."/>
            <person name="Molinier V."/>
            <person name="Miyauchi S."/>
            <person name="Poulain J."/>
            <person name="Riccioni C."/>
            <person name="Rubini A."/>
            <person name="Sitrit Y."/>
            <person name="Splivallo R."/>
            <person name="Traeger S."/>
            <person name="Wang M."/>
            <person name="Zifcakova L."/>
            <person name="Wipf D."/>
            <person name="Zambonelli A."/>
            <person name="Paolocci F."/>
            <person name="Nowrousian M."/>
            <person name="Ottonello S."/>
            <person name="Baldrian P."/>
            <person name="Spatafora J.W."/>
            <person name="Henrissat B."/>
            <person name="Nagy L.G."/>
            <person name="Aury J.M."/>
            <person name="Wincker P."/>
            <person name="Grigoriev I.V."/>
            <person name="Bonfante P."/>
            <person name="Martin F.M."/>
        </authorList>
    </citation>
    <scope>NUCLEOTIDE SEQUENCE [LARGE SCALE GENOMIC DNA]</scope>
    <source>
        <strain evidence="2 3">RN42</strain>
    </source>
</reference>
<evidence type="ECO:0000256" key="1">
    <source>
        <dbReference type="SAM" id="MobiDB-lite"/>
    </source>
</evidence>
<dbReference type="AlphaFoldDB" id="A0A3N4I0U2"/>
<evidence type="ECO:0000313" key="2">
    <source>
        <dbReference type="EMBL" id="RPA79713.1"/>
    </source>
</evidence>
<proteinExistence type="predicted"/>
<sequence>MIMRAMLASRKIRSIKNFSQRQNMNIIPHITPSYSIITWHANKRNILADSTSKPHSPHSGQPALPAPAGPSCAWPCQKPTASARIYLPILALQSPPFPPDHPYPLDVTKSTAWPMGTPAWLDPP</sequence>
<feature type="region of interest" description="Disordered" evidence="1">
    <location>
        <begin position="48"/>
        <end position="71"/>
    </location>
</feature>
<dbReference type="Proteomes" id="UP000275078">
    <property type="component" value="Unassembled WGS sequence"/>
</dbReference>
<evidence type="ECO:0000313" key="3">
    <source>
        <dbReference type="Proteomes" id="UP000275078"/>
    </source>
</evidence>